<evidence type="ECO:0000313" key="1">
    <source>
        <dbReference type="EMBL" id="EAR08556.1"/>
    </source>
</evidence>
<dbReference type="PANTHER" id="PTHR38664:SF1">
    <property type="entry name" value="SLR0058 PROTEIN"/>
    <property type="match status" value="1"/>
</dbReference>
<evidence type="ECO:0000313" key="2">
    <source>
        <dbReference type="Proteomes" id="UP000005953"/>
    </source>
</evidence>
<name>A4BH57_9GAMM</name>
<dbReference type="PANTHER" id="PTHR38664">
    <property type="entry name" value="SLR0058 PROTEIN"/>
    <property type="match status" value="1"/>
</dbReference>
<dbReference type="EMBL" id="AAOE01000019">
    <property type="protein sequence ID" value="EAR08556.1"/>
    <property type="molecule type" value="Genomic_DNA"/>
</dbReference>
<dbReference type="RefSeq" id="WP_008043090.1">
    <property type="nucleotide sequence ID" value="NZ_CH724150.1"/>
</dbReference>
<comment type="caution">
    <text evidence="1">The sequence shown here is derived from an EMBL/GenBank/DDBJ whole genome shotgun (WGS) entry which is preliminary data.</text>
</comment>
<sequence>MDTHLPRTIWLAGLGALHRVETEGDAWLTQLMHDGEHYEQAHQEELNELLSSLHPAQSDQTSHHRHRFTNIEAAFEEKVAQALGRLGIVSKSQLKALESRLGELEAEFFRDE</sequence>
<reference evidence="1 2" key="1">
    <citation type="submission" date="2006-02" db="EMBL/GenBank/DDBJ databases">
        <authorList>
            <person name="Pinhassi J."/>
            <person name="Pedros-Alio C."/>
            <person name="Ferriera S."/>
            <person name="Johnson J."/>
            <person name="Kravitz S."/>
            <person name="Halpern A."/>
            <person name="Remington K."/>
            <person name="Beeson K."/>
            <person name="Tran B."/>
            <person name="Rogers Y.-H."/>
            <person name="Friedman R."/>
            <person name="Venter J.C."/>
        </authorList>
    </citation>
    <scope>NUCLEOTIDE SEQUENCE [LARGE SCALE GENOMIC DNA]</scope>
    <source>
        <strain evidence="1 2">MED297</strain>
    </source>
</reference>
<dbReference type="InterPro" id="IPR008769">
    <property type="entry name" value="PhaF_PhaI"/>
</dbReference>
<accession>A4BH57</accession>
<dbReference type="STRING" id="314283.MED297_15080"/>
<gene>
    <name evidence="1" type="ORF">MED297_15080</name>
</gene>
<dbReference type="Pfam" id="PF05597">
    <property type="entry name" value="Phasin"/>
    <property type="match status" value="1"/>
</dbReference>
<dbReference type="Proteomes" id="UP000005953">
    <property type="component" value="Unassembled WGS sequence"/>
</dbReference>
<proteinExistence type="predicted"/>
<dbReference type="AlphaFoldDB" id="A4BH57"/>
<organism evidence="1 2">
    <name type="scientific">Reinekea blandensis MED297</name>
    <dbReference type="NCBI Taxonomy" id="314283"/>
    <lineage>
        <taxon>Bacteria</taxon>
        <taxon>Pseudomonadati</taxon>
        <taxon>Pseudomonadota</taxon>
        <taxon>Gammaproteobacteria</taxon>
        <taxon>Oceanospirillales</taxon>
        <taxon>Saccharospirillaceae</taxon>
        <taxon>Reinekea</taxon>
    </lineage>
</organism>
<protein>
    <submittedName>
        <fullName evidence="1">Polyhydroxyalkanoate granule-associated protein PhaF, putative</fullName>
    </submittedName>
</protein>
<keyword evidence="2" id="KW-1185">Reference proteome</keyword>
<dbReference type="OrthoDB" id="5801582at2"/>
<dbReference type="HOGENOM" id="CLU_2143787_0_0_6"/>